<dbReference type="AlphaFoldDB" id="A0AAV4UWT1"/>
<evidence type="ECO:0000256" key="1">
    <source>
        <dbReference type="SAM" id="MobiDB-lite"/>
    </source>
</evidence>
<evidence type="ECO:0000313" key="2">
    <source>
        <dbReference type="EMBL" id="GIY62183.1"/>
    </source>
</evidence>
<keyword evidence="3" id="KW-1185">Reference proteome</keyword>
<feature type="region of interest" description="Disordered" evidence="1">
    <location>
        <begin position="1"/>
        <end position="31"/>
    </location>
</feature>
<dbReference type="Proteomes" id="UP001054837">
    <property type="component" value="Unassembled WGS sequence"/>
</dbReference>
<proteinExistence type="predicted"/>
<dbReference type="EMBL" id="BPLQ01012056">
    <property type="protein sequence ID" value="GIY62183.1"/>
    <property type="molecule type" value="Genomic_DNA"/>
</dbReference>
<accession>A0AAV4UWT1</accession>
<reference evidence="2 3" key="1">
    <citation type="submission" date="2021-06" db="EMBL/GenBank/DDBJ databases">
        <title>Caerostris darwini draft genome.</title>
        <authorList>
            <person name="Kono N."/>
            <person name="Arakawa K."/>
        </authorList>
    </citation>
    <scope>NUCLEOTIDE SEQUENCE [LARGE SCALE GENOMIC DNA]</scope>
</reference>
<organism evidence="2 3">
    <name type="scientific">Caerostris darwini</name>
    <dbReference type="NCBI Taxonomy" id="1538125"/>
    <lineage>
        <taxon>Eukaryota</taxon>
        <taxon>Metazoa</taxon>
        <taxon>Ecdysozoa</taxon>
        <taxon>Arthropoda</taxon>
        <taxon>Chelicerata</taxon>
        <taxon>Arachnida</taxon>
        <taxon>Araneae</taxon>
        <taxon>Araneomorphae</taxon>
        <taxon>Entelegynae</taxon>
        <taxon>Araneoidea</taxon>
        <taxon>Araneidae</taxon>
        <taxon>Caerostris</taxon>
    </lineage>
</organism>
<sequence length="132" mass="15161">MYTKNKSKSSVIPVIPDDREKKTPTKKSGPAACHLAHDQSFLSAPPPPHPRSTHRFTDPWAFFSLFYEYEIQNNKGKFDDVEISEKGLTGTEFQASRFQVFMQTRILDYLDMEVPDKSSSNAELLKVHKNRL</sequence>
<protein>
    <submittedName>
        <fullName evidence="2">Uncharacterized protein</fullName>
    </submittedName>
</protein>
<evidence type="ECO:0000313" key="3">
    <source>
        <dbReference type="Proteomes" id="UP001054837"/>
    </source>
</evidence>
<gene>
    <name evidence="2" type="ORF">CDAR_479281</name>
</gene>
<name>A0AAV4UWT1_9ARAC</name>
<comment type="caution">
    <text evidence="2">The sequence shown here is derived from an EMBL/GenBank/DDBJ whole genome shotgun (WGS) entry which is preliminary data.</text>
</comment>